<organism evidence="2 3">
    <name type="scientific">Steinernema carpocapsae</name>
    <name type="common">Entomopathogenic nematode</name>
    <dbReference type="NCBI Taxonomy" id="34508"/>
    <lineage>
        <taxon>Eukaryota</taxon>
        <taxon>Metazoa</taxon>
        <taxon>Ecdysozoa</taxon>
        <taxon>Nematoda</taxon>
        <taxon>Chromadorea</taxon>
        <taxon>Rhabditida</taxon>
        <taxon>Tylenchina</taxon>
        <taxon>Panagrolaimomorpha</taxon>
        <taxon>Strongyloidoidea</taxon>
        <taxon>Steinernematidae</taxon>
        <taxon>Steinernema</taxon>
    </lineage>
</organism>
<evidence type="ECO:0000313" key="3">
    <source>
        <dbReference type="Proteomes" id="UP000298663"/>
    </source>
</evidence>
<proteinExistence type="predicted"/>
<reference evidence="2 3" key="1">
    <citation type="journal article" date="2015" name="Genome Biol.">
        <title>Comparative genomics of Steinernema reveals deeply conserved gene regulatory networks.</title>
        <authorList>
            <person name="Dillman A.R."/>
            <person name="Macchietto M."/>
            <person name="Porter C.F."/>
            <person name="Rogers A."/>
            <person name="Williams B."/>
            <person name="Antoshechkin I."/>
            <person name="Lee M.M."/>
            <person name="Goodwin Z."/>
            <person name="Lu X."/>
            <person name="Lewis E.E."/>
            <person name="Goodrich-Blair H."/>
            <person name="Stock S.P."/>
            <person name="Adams B.J."/>
            <person name="Sternberg P.W."/>
            <person name="Mortazavi A."/>
        </authorList>
    </citation>
    <scope>NUCLEOTIDE SEQUENCE [LARGE SCALE GENOMIC DNA]</scope>
    <source>
        <strain evidence="2 3">ALL</strain>
    </source>
</reference>
<protein>
    <recommendedName>
        <fullName evidence="4">Secreted protein</fullName>
    </recommendedName>
</protein>
<accession>A0A4U8UK44</accession>
<reference evidence="2 3" key="2">
    <citation type="journal article" date="2019" name="G3 (Bethesda)">
        <title>Hybrid Assembly of the Genome of the Entomopathogenic Nematode Steinernema carpocapsae Identifies the X-Chromosome.</title>
        <authorList>
            <person name="Serra L."/>
            <person name="Macchietto M."/>
            <person name="Macias-Munoz A."/>
            <person name="McGill C.J."/>
            <person name="Rodriguez I.M."/>
            <person name="Rodriguez B."/>
            <person name="Murad R."/>
            <person name="Mortazavi A."/>
        </authorList>
    </citation>
    <scope>NUCLEOTIDE SEQUENCE [LARGE SCALE GENOMIC DNA]</scope>
    <source>
        <strain evidence="2 3">ALL</strain>
    </source>
</reference>
<comment type="caution">
    <text evidence="2">The sequence shown here is derived from an EMBL/GenBank/DDBJ whole genome shotgun (WGS) entry which is preliminary data.</text>
</comment>
<dbReference type="Proteomes" id="UP000298663">
    <property type="component" value="Unassembled WGS sequence"/>
</dbReference>
<feature type="chain" id="PRO_5020228303" description="Secreted protein" evidence="1">
    <location>
        <begin position="25"/>
        <end position="90"/>
    </location>
</feature>
<evidence type="ECO:0008006" key="4">
    <source>
        <dbReference type="Google" id="ProtNLM"/>
    </source>
</evidence>
<evidence type="ECO:0000313" key="2">
    <source>
        <dbReference type="EMBL" id="TMS33232.1"/>
    </source>
</evidence>
<evidence type="ECO:0000256" key="1">
    <source>
        <dbReference type="SAM" id="SignalP"/>
    </source>
</evidence>
<sequence>MTTRSPFIGSTVPPLLVILLKVICHQLNITTQNTAADTSTHTIQIDDFNCGPICLLTAEQLITSGCLQTSRIRCQNIPCSNSKRSSSLRD</sequence>
<gene>
    <name evidence="2" type="ORF">L596_000994</name>
</gene>
<dbReference type="AlphaFoldDB" id="A0A4U8UK44"/>
<dbReference type="EMBL" id="AZBU02000001">
    <property type="protein sequence ID" value="TMS33232.1"/>
    <property type="molecule type" value="Genomic_DNA"/>
</dbReference>
<feature type="signal peptide" evidence="1">
    <location>
        <begin position="1"/>
        <end position="24"/>
    </location>
</feature>
<keyword evidence="1" id="KW-0732">Signal</keyword>
<name>A0A4U8UK44_STECR</name>
<keyword evidence="3" id="KW-1185">Reference proteome</keyword>